<feature type="transmembrane region" description="Helical" evidence="2">
    <location>
        <begin position="29"/>
        <end position="49"/>
    </location>
</feature>
<evidence type="ECO:0000313" key="4">
    <source>
        <dbReference type="Proteomes" id="UP000664277"/>
    </source>
</evidence>
<dbReference type="AlphaFoldDB" id="A0A8J7TKC5"/>
<sequence length="155" mass="17637">MQPLDNEKERDLQAEAAPDTASRKSRRGLWATIISTLLWVASIVLAFVIKPGAMIFIPDSLLLLGFLPLLWLWHRWWLTLSFGVLNAAIGFFLLILAFLPREPFPPEALPMLDHLIDWHSPWAWMVIGGACALYGTSHLLIKIGRWLVRKLSKKT</sequence>
<organism evidence="3 4">
    <name type="scientific">Candidatus Obscuribacter phosphatis</name>
    <dbReference type="NCBI Taxonomy" id="1906157"/>
    <lineage>
        <taxon>Bacteria</taxon>
        <taxon>Bacillati</taxon>
        <taxon>Candidatus Melainabacteria</taxon>
        <taxon>Candidatus Obscuribacterales</taxon>
        <taxon>Candidatus Obscuribacteraceae</taxon>
        <taxon>Candidatus Obscuribacter</taxon>
    </lineage>
</organism>
<comment type="caution">
    <text evidence="3">The sequence shown here is derived from an EMBL/GenBank/DDBJ whole genome shotgun (WGS) entry which is preliminary data.</text>
</comment>
<protein>
    <submittedName>
        <fullName evidence="3">Uncharacterized protein</fullName>
    </submittedName>
</protein>
<accession>A0A8J7TKC5</accession>
<evidence type="ECO:0000256" key="1">
    <source>
        <dbReference type="SAM" id="MobiDB-lite"/>
    </source>
</evidence>
<feature type="transmembrane region" description="Helical" evidence="2">
    <location>
        <begin position="80"/>
        <end position="101"/>
    </location>
</feature>
<keyword evidence="2" id="KW-0812">Transmembrane</keyword>
<feature type="compositionally biased region" description="Basic and acidic residues" evidence="1">
    <location>
        <begin position="1"/>
        <end position="13"/>
    </location>
</feature>
<feature type="region of interest" description="Disordered" evidence="1">
    <location>
        <begin position="1"/>
        <end position="20"/>
    </location>
</feature>
<dbReference type="Proteomes" id="UP000664277">
    <property type="component" value="Unassembled WGS sequence"/>
</dbReference>
<keyword evidence="2" id="KW-1133">Transmembrane helix</keyword>
<evidence type="ECO:0000256" key="2">
    <source>
        <dbReference type="SAM" id="Phobius"/>
    </source>
</evidence>
<name>A0A8J7TKC5_9BACT</name>
<keyword evidence="2" id="KW-0472">Membrane</keyword>
<feature type="transmembrane region" description="Helical" evidence="2">
    <location>
        <begin position="121"/>
        <end position="141"/>
    </location>
</feature>
<feature type="transmembrane region" description="Helical" evidence="2">
    <location>
        <begin position="55"/>
        <end position="73"/>
    </location>
</feature>
<evidence type="ECO:0000313" key="3">
    <source>
        <dbReference type="EMBL" id="MBN8659349.1"/>
    </source>
</evidence>
<dbReference type="EMBL" id="JAFLCK010000003">
    <property type="protein sequence ID" value="MBN8659349.1"/>
    <property type="molecule type" value="Genomic_DNA"/>
</dbReference>
<proteinExistence type="predicted"/>
<gene>
    <name evidence="3" type="ORF">J0M35_03225</name>
</gene>
<reference evidence="3" key="1">
    <citation type="submission" date="2021-02" db="EMBL/GenBank/DDBJ databases">
        <title>Genome-Resolved Metagenomics of a Microbial Community Performing Photosynthetic Biological Nutrient Removal.</title>
        <authorList>
            <person name="Mcdaniel E.A."/>
        </authorList>
    </citation>
    <scope>NUCLEOTIDE SEQUENCE</scope>
    <source>
        <strain evidence="3">UWPOB_OBS1</strain>
    </source>
</reference>